<dbReference type="KEGG" id="clup:CLUP02_06738"/>
<gene>
    <name evidence="2" type="ORF">CLUP02_06738</name>
</gene>
<dbReference type="InterPro" id="IPR053137">
    <property type="entry name" value="NLR-like"/>
</dbReference>
<dbReference type="PANTHER" id="PTHR46082">
    <property type="entry name" value="ATP/GTP-BINDING PROTEIN-RELATED"/>
    <property type="match status" value="1"/>
</dbReference>
<dbReference type="GO" id="GO:0009116">
    <property type="term" value="P:nucleoside metabolic process"/>
    <property type="evidence" value="ECO:0007669"/>
    <property type="project" value="InterPro"/>
</dbReference>
<sequence length="617" mass="68347">MLSIIVAVFAILTAAQSTPWPNFGNWTEEFDGHPYILSGPKTLGKKIDFELERCHYVLKLLNERTHVPNSQIPLPTPGSLCMDILAKRKASIGDRGFLELFSKDIEDAKQFWYDVNSNSTLQDPATWKSVECRALVPLPNVNAWAFSTWSASPLADAANNRGNAEHYFKKSTYAGGGATGTSRILESWGGVVTNFSIPNYSPRTCAQRPMVRLLPEFRLKACGDKNLVDGKNTRFGVLNIAARDVSVAGKRYLDIYASVWYGSGISEDHLEAERQHIIIEIVNLSLQAQEDVKKSYTVGWICALPLEMAAAELMLDEIYEDVQFEQEDGDHNSYTLGLMQGHRVVIACLPNGVYRTNPAATVTKDILRTFKSIRFGLLVGIGGGAPSPGRDIRLGNIVVSKPTSTSGGIIQYNRGKKRKLEEFKRTGSLNAPPTALLTALSSLQARHLRGASKTPGFLSEAVEKIRKASFRQKYTYQGRSNDCLFRTEYEHANAGSSCNDCDDCDNSQIVERIDRDDDDPVVHYGNIASANQVVKDSETRDRLSKELGVICFEMEAAGLMKDFPCLVVRGICDYSDSHKNKRWQDYAAATAAAYAKDLLSRMLPSNVKKEKLIAFGK</sequence>
<evidence type="ECO:0008006" key="4">
    <source>
        <dbReference type="Google" id="ProtNLM"/>
    </source>
</evidence>
<dbReference type="Gene3D" id="3.40.50.1580">
    <property type="entry name" value="Nucleoside phosphorylase domain"/>
    <property type="match status" value="1"/>
</dbReference>
<evidence type="ECO:0000313" key="2">
    <source>
        <dbReference type="EMBL" id="UQC81252.1"/>
    </source>
</evidence>
<dbReference type="GO" id="GO:0003824">
    <property type="term" value="F:catalytic activity"/>
    <property type="evidence" value="ECO:0007669"/>
    <property type="project" value="InterPro"/>
</dbReference>
<keyword evidence="3" id="KW-1185">Reference proteome</keyword>
<name>A0A9Q8SPQ5_9PEZI</name>
<dbReference type="RefSeq" id="XP_049142878.1">
    <property type="nucleotide sequence ID" value="XM_049285735.1"/>
</dbReference>
<protein>
    <recommendedName>
        <fullName evidence="4">Nucleoside phosphorylase domain-containing protein</fullName>
    </recommendedName>
</protein>
<feature type="signal peptide" evidence="1">
    <location>
        <begin position="1"/>
        <end position="17"/>
    </location>
</feature>
<dbReference type="AlphaFoldDB" id="A0A9Q8SPQ5"/>
<proteinExistence type="predicted"/>
<dbReference type="GeneID" id="73340745"/>
<dbReference type="SUPFAM" id="SSF53167">
    <property type="entry name" value="Purine and uridine phosphorylases"/>
    <property type="match status" value="1"/>
</dbReference>
<organism evidence="2 3">
    <name type="scientific">Colletotrichum lupini</name>
    <dbReference type="NCBI Taxonomy" id="145971"/>
    <lineage>
        <taxon>Eukaryota</taxon>
        <taxon>Fungi</taxon>
        <taxon>Dikarya</taxon>
        <taxon>Ascomycota</taxon>
        <taxon>Pezizomycotina</taxon>
        <taxon>Sordariomycetes</taxon>
        <taxon>Hypocreomycetidae</taxon>
        <taxon>Glomerellales</taxon>
        <taxon>Glomerellaceae</taxon>
        <taxon>Colletotrichum</taxon>
        <taxon>Colletotrichum acutatum species complex</taxon>
    </lineage>
</organism>
<evidence type="ECO:0000256" key="1">
    <source>
        <dbReference type="SAM" id="SignalP"/>
    </source>
</evidence>
<keyword evidence="1" id="KW-0732">Signal</keyword>
<dbReference type="EMBL" id="CP019475">
    <property type="protein sequence ID" value="UQC81252.1"/>
    <property type="molecule type" value="Genomic_DNA"/>
</dbReference>
<dbReference type="PANTHER" id="PTHR46082:SF11">
    <property type="entry name" value="AAA+ ATPASE DOMAIN-CONTAINING PROTEIN-RELATED"/>
    <property type="match status" value="1"/>
</dbReference>
<evidence type="ECO:0000313" key="3">
    <source>
        <dbReference type="Proteomes" id="UP000830671"/>
    </source>
</evidence>
<feature type="chain" id="PRO_5040361095" description="Nucleoside phosphorylase domain-containing protein" evidence="1">
    <location>
        <begin position="18"/>
        <end position="617"/>
    </location>
</feature>
<accession>A0A9Q8SPQ5</accession>
<dbReference type="Proteomes" id="UP000830671">
    <property type="component" value="Chromosome 3"/>
</dbReference>
<dbReference type="InterPro" id="IPR035994">
    <property type="entry name" value="Nucleoside_phosphorylase_sf"/>
</dbReference>
<reference evidence="2" key="1">
    <citation type="journal article" date="2021" name="Mol. Plant Microbe Interact.">
        <title>Complete Genome Sequence of the Plant-Pathogenic Fungus Colletotrichum lupini.</title>
        <authorList>
            <person name="Baroncelli R."/>
            <person name="Pensec F."/>
            <person name="Da Lio D."/>
            <person name="Boufleur T."/>
            <person name="Vicente I."/>
            <person name="Sarrocco S."/>
            <person name="Picot A."/>
            <person name="Baraldi E."/>
            <person name="Sukno S."/>
            <person name="Thon M."/>
            <person name="Le Floch G."/>
        </authorList>
    </citation>
    <scope>NUCLEOTIDE SEQUENCE</scope>
    <source>
        <strain evidence="2">IMI 504893</strain>
    </source>
</reference>